<evidence type="ECO:0000256" key="8">
    <source>
        <dbReference type="ARBA" id="ARBA00023295"/>
    </source>
</evidence>
<keyword evidence="5" id="KW-0929">Antimicrobial</keyword>
<dbReference type="Ensembl" id="ENSXETT00000041999">
    <property type="protein sequence ID" value="ENSXETP00000041999"/>
    <property type="gene ID" value="ENSXETG00000019374"/>
</dbReference>
<gene>
    <name evidence="11" type="primary">txndc9</name>
</gene>
<evidence type="ECO:0000256" key="2">
    <source>
        <dbReference type="ARBA" id="ARBA00008902"/>
    </source>
</evidence>
<dbReference type="PANTHER" id="PTHR31698">
    <property type="entry name" value="LYSOZYME G FAMILY MEMBER"/>
    <property type="match status" value="1"/>
</dbReference>
<evidence type="ECO:0000256" key="6">
    <source>
        <dbReference type="ARBA" id="ARBA00022638"/>
    </source>
</evidence>
<dbReference type="Gene3D" id="1.10.530.10">
    <property type="match status" value="1"/>
</dbReference>
<dbReference type="GO" id="GO:0003796">
    <property type="term" value="F:lysozyme activity"/>
    <property type="evidence" value="ECO:0007669"/>
    <property type="project" value="UniProtKB-EC"/>
</dbReference>
<name>A0A803KIW9_XENTR</name>
<organism evidence="11">
    <name type="scientific">Xenopus tropicalis</name>
    <name type="common">Western clawed frog</name>
    <name type="synonym">Silurana tropicalis</name>
    <dbReference type="NCBI Taxonomy" id="8364"/>
    <lineage>
        <taxon>Eukaryota</taxon>
        <taxon>Metazoa</taxon>
        <taxon>Chordata</taxon>
        <taxon>Craniata</taxon>
        <taxon>Vertebrata</taxon>
        <taxon>Euteleostomi</taxon>
        <taxon>Amphibia</taxon>
        <taxon>Batrachia</taxon>
        <taxon>Anura</taxon>
        <taxon>Pipoidea</taxon>
        <taxon>Pipidae</taxon>
        <taxon>Xenopodinae</taxon>
        <taxon>Xenopus</taxon>
        <taxon>Silurana</taxon>
    </lineage>
</organism>
<dbReference type="FunFam" id="1.10.530.10:FF:000026">
    <property type="entry name" value="Lysozyme g"/>
    <property type="match status" value="1"/>
</dbReference>
<comment type="catalytic activity">
    <reaction evidence="1">
        <text>Hydrolysis of (1-&gt;4)-beta-linkages between N-acetylmuramic acid and N-acetyl-D-glucosamine residues in a peptidoglycan and between N-acetyl-D-glucosamine residues in chitodextrins.</text>
        <dbReference type="EC" id="3.2.1.17"/>
    </reaction>
</comment>
<reference evidence="11" key="2">
    <citation type="submission" date="2011-06" db="UniProtKB">
        <authorList>
            <consortium name="Ensembl"/>
        </authorList>
    </citation>
    <scope>IDENTIFICATION</scope>
</reference>
<dbReference type="InterPro" id="IPR023346">
    <property type="entry name" value="Lysozyme-like_dom_sf"/>
</dbReference>
<evidence type="ECO:0000256" key="10">
    <source>
        <dbReference type="SAM" id="SignalP"/>
    </source>
</evidence>
<keyword evidence="6" id="KW-0081">Bacteriolytic enzyme</keyword>
<evidence type="ECO:0000256" key="5">
    <source>
        <dbReference type="ARBA" id="ARBA00022529"/>
    </source>
</evidence>
<dbReference type="GeneTree" id="ENSGT00390000015645"/>
<proteinExistence type="inferred from homology"/>
<dbReference type="PANTHER" id="PTHR31698:SF10">
    <property type="entry name" value="LYSOZYME G"/>
    <property type="match status" value="1"/>
</dbReference>
<protein>
    <recommendedName>
        <fullName evidence="4">Lysozyme g</fullName>
        <ecNumber evidence="3">3.2.1.17</ecNumber>
    </recommendedName>
    <alternativeName>
        <fullName evidence="9">1,4-beta-N-acetylmuramidase</fullName>
    </alternativeName>
</protein>
<keyword evidence="10" id="KW-0732">Signal</keyword>
<dbReference type="InterPro" id="IPR002152">
    <property type="entry name" value="Glyco_hydro_23"/>
</dbReference>
<evidence type="ECO:0000256" key="4">
    <source>
        <dbReference type="ARBA" id="ARBA00016485"/>
    </source>
</evidence>
<evidence type="ECO:0000256" key="9">
    <source>
        <dbReference type="ARBA" id="ARBA00031262"/>
    </source>
</evidence>
<dbReference type="Bgee" id="ENSXETG00000019374">
    <property type="expression patterns" value="Expressed in testis and 15 other cell types or tissues"/>
</dbReference>
<feature type="chain" id="PRO_5030834098" description="Lysozyme g" evidence="10">
    <location>
        <begin position="20"/>
        <end position="212"/>
    </location>
</feature>
<dbReference type="GO" id="GO:0031640">
    <property type="term" value="P:killing of cells of another organism"/>
    <property type="evidence" value="ECO:0007669"/>
    <property type="project" value="UniProtKB-KW"/>
</dbReference>
<dbReference type="CDD" id="cd01021">
    <property type="entry name" value="GEWL"/>
    <property type="match status" value="1"/>
</dbReference>
<dbReference type="GO" id="GO:0009253">
    <property type="term" value="P:peptidoglycan catabolic process"/>
    <property type="evidence" value="ECO:0007669"/>
    <property type="project" value="InterPro"/>
</dbReference>
<dbReference type="Xenbase" id="XB-GENE-990778">
    <property type="gene designation" value="txndc9"/>
</dbReference>
<accession>A0A803KIW9</accession>
<evidence type="ECO:0000256" key="7">
    <source>
        <dbReference type="ARBA" id="ARBA00022801"/>
    </source>
</evidence>
<dbReference type="PRINTS" id="PR00749">
    <property type="entry name" value="LYSOZYMEG"/>
</dbReference>
<dbReference type="EC" id="3.2.1.17" evidence="3"/>
<reference evidence="11" key="1">
    <citation type="journal article" date="2010" name="Science">
        <title>The genome of the Western clawed frog Xenopus tropicalis.</title>
        <authorList>
            <person name="Hellsten U."/>
            <person name="Harland R.M."/>
            <person name="Gilchrist M.J."/>
            <person name="Hendrix D."/>
            <person name="Jurka J."/>
            <person name="Kapitonov V."/>
            <person name="Ovcharenko I."/>
            <person name="Putnam N.H."/>
            <person name="Shu S."/>
            <person name="Taher L."/>
            <person name="Blitz I.L."/>
            <person name="Blumberg B."/>
            <person name="Dichmann D.S."/>
            <person name="Dubchak I."/>
            <person name="Amaya E."/>
            <person name="Detter J.C."/>
            <person name="Fletcher R."/>
            <person name="Gerhard D.S."/>
            <person name="Goodstein D."/>
            <person name="Graves T."/>
            <person name="Grigoriev I.V."/>
            <person name="Grimwood J."/>
            <person name="Kawashima T."/>
            <person name="Lindquist E."/>
            <person name="Lucas S.M."/>
            <person name="Mead P.E."/>
            <person name="Mitros T."/>
            <person name="Ogino H."/>
            <person name="Ohta Y."/>
            <person name="Poliakov A.V."/>
            <person name="Pollet N."/>
            <person name="Robert J."/>
            <person name="Salamov A."/>
            <person name="Sater A.K."/>
            <person name="Schmutz J."/>
            <person name="Terry A."/>
            <person name="Vize P.D."/>
            <person name="Warren W.C."/>
            <person name="Wells D."/>
            <person name="Wills A."/>
            <person name="Wilson R.K."/>
            <person name="Zimmerman L.B."/>
            <person name="Zorn A.M."/>
            <person name="Grainger R."/>
            <person name="Grammer T."/>
            <person name="Khokha M.K."/>
            <person name="Richardson P.M."/>
            <person name="Rokhsar D.S."/>
        </authorList>
    </citation>
    <scope>NUCLEOTIDE SEQUENCE [LARGE SCALE GENOMIC DNA]</scope>
    <source>
        <strain evidence="11">Nigerian</strain>
    </source>
</reference>
<dbReference type="AlphaFoldDB" id="A0A803KIW9"/>
<dbReference type="SUPFAM" id="SSF53955">
    <property type="entry name" value="Lysozyme-like"/>
    <property type="match status" value="1"/>
</dbReference>
<keyword evidence="7" id="KW-0378">Hydrolase</keyword>
<evidence type="ECO:0000256" key="1">
    <source>
        <dbReference type="ARBA" id="ARBA00000632"/>
    </source>
</evidence>
<keyword evidence="8" id="KW-0326">Glycosidase</keyword>
<sequence>MFSEIFPFVVLLCSVSASGQYGDINKVPTSGASCRTAKQDKLTVCGVQASERMAQTDLTRMNRYRSIIESVSRKMGMDAALIAGIISRESRAGNVLINGWGDNGNAFGLMQVDKRFHKISGAWNSEEHVTQGTEILIGMFASIKRKFPQWSTEQHLKGKFLCEMLSVGSARVYRPEKSADICKILNLVNKRKLDIQKKILQLTFVKLSNVCH</sequence>
<evidence type="ECO:0000313" key="11">
    <source>
        <dbReference type="Ensembl" id="ENSXETP00000041999"/>
    </source>
</evidence>
<evidence type="ECO:0000256" key="3">
    <source>
        <dbReference type="ARBA" id="ARBA00012732"/>
    </source>
</evidence>
<comment type="similarity">
    <text evidence="2">Belongs to the glycosyl hydrolase 23 family.</text>
</comment>
<dbReference type="GO" id="GO:0042742">
    <property type="term" value="P:defense response to bacterium"/>
    <property type="evidence" value="ECO:0007669"/>
    <property type="project" value="UniProtKB-KW"/>
</dbReference>
<feature type="signal peptide" evidence="10">
    <location>
        <begin position="1"/>
        <end position="19"/>
    </location>
</feature>